<feature type="non-terminal residue" evidence="2">
    <location>
        <position position="1"/>
    </location>
</feature>
<evidence type="ECO:0000313" key="2">
    <source>
        <dbReference type="EMBL" id="MFD1188895.1"/>
    </source>
</evidence>
<name>A0ABW3SWA8_9BACT</name>
<evidence type="ECO:0000313" key="3">
    <source>
        <dbReference type="Proteomes" id="UP001597094"/>
    </source>
</evidence>
<dbReference type="InterPro" id="IPR050834">
    <property type="entry name" value="Glycosyltransf_2"/>
</dbReference>
<organism evidence="2 3">
    <name type="scientific">Pontibacter rugosus</name>
    <dbReference type="NCBI Taxonomy" id="1745966"/>
    <lineage>
        <taxon>Bacteria</taxon>
        <taxon>Pseudomonadati</taxon>
        <taxon>Bacteroidota</taxon>
        <taxon>Cytophagia</taxon>
        <taxon>Cytophagales</taxon>
        <taxon>Hymenobacteraceae</taxon>
        <taxon>Pontibacter</taxon>
    </lineage>
</organism>
<proteinExistence type="predicted"/>
<dbReference type="RefSeq" id="WP_377533132.1">
    <property type="nucleotide sequence ID" value="NZ_JBHTLD010000478.1"/>
</dbReference>
<dbReference type="Proteomes" id="UP001597094">
    <property type="component" value="Unassembled WGS sequence"/>
</dbReference>
<gene>
    <name evidence="2" type="ORF">ACFQ2O_22030</name>
</gene>
<reference evidence="3" key="1">
    <citation type="journal article" date="2019" name="Int. J. Syst. Evol. Microbiol.">
        <title>The Global Catalogue of Microorganisms (GCM) 10K type strain sequencing project: providing services to taxonomists for standard genome sequencing and annotation.</title>
        <authorList>
            <consortium name="The Broad Institute Genomics Platform"/>
            <consortium name="The Broad Institute Genome Sequencing Center for Infectious Disease"/>
            <person name="Wu L."/>
            <person name="Ma J."/>
        </authorList>
    </citation>
    <scope>NUCLEOTIDE SEQUENCE [LARGE SCALE GENOMIC DNA]</scope>
    <source>
        <strain evidence="3">JCM 31319</strain>
    </source>
</reference>
<feature type="non-terminal residue" evidence="2">
    <location>
        <position position="241"/>
    </location>
</feature>
<dbReference type="PANTHER" id="PTHR43685:SF2">
    <property type="entry name" value="GLYCOSYLTRANSFERASE 2-LIKE DOMAIN-CONTAINING PROTEIN"/>
    <property type="match status" value="1"/>
</dbReference>
<feature type="domain" description="Glycosyltransferase 2-like" evidence="1">
    <location>
        <begin position="14"/>
        <end position="174"/>
    </location>
</feature>
<sequence>GQIRSTALSNVLIVVVRYFVRAKYIDETLNAVLAQTFKNWECLVIDDGSTDDTHEVVKKHLIKDTRFRYIVRDKNRSKGACTCRNIGLELAQGKYIQFLDSDDLISSNKFEEQVRILENTTPDAIATCKWGSFTKSTKAPIVKPFRPTYFSTGNTLELLKVYGKYHTYLPSHAFLVAKEVINKAGGWNEKLTNNQDGEFFTRVLLKCSKIIFVPSAEVYYRKGADNRVSSLINEDKVKSLI</sequence>
<dbReference type="PANTHER" id="PTHR43685">
    <property type="entry name" value="GLYCOSYLTRANSFERASE"/>
    <property type="match status" value="1"/>
</dbReference>
<dbReference type="Gene3D" id="3.90.550.10">
    <property type="entry name" value="Spore Coat Polysaccharide Biosynthesis Protein SpsA, Chain A"/>
    <property type="match status" value="1"/>
</dbReference>
<keyword evidence="3" id="KW-1185">Reference proteome</keyword>
<dbReference type="InterPro" id="IPR001173">
    <property type="entry name" value="Glyco_trans_2-like"/>
</dbReference>
<accession>A0ABW3SWA8</accession>
<dbReference type="EMBL" id="JBHTLD010000478">
    <property type="protein sequence ID" value="MFD1188895.1"/>
    <property type="molecule type" value="Genomic_DNA"/>
</dbReference>
<dbReference type="InterPro" id="IPR029044">
    <property type="entry name" value="Nucleotide-diphossugar_trans"/>
</dbReference>
<evidence type="ECO:0000259" key="1">
    <source>
        <dbReference type="Pfam" id="PF00535"/>
    </source>
</evidence>
<protein>
    <submittedName>
        <fullName evidence="2">Glycosyltransferase family 2 protein</fullName>
    </submittedName>
</protein>
<comment type="caution">
    <text evidence="2">The sequence shown here is derived from an EMBL/GenBank/DDBJ whole genome shotgun (WGS) entry which is preliminary data.</text>
</comment>
<dbReference type="CDD" id="cd00761">
    <property type="entry name" value="Glyco_tranf_GTA_type"/>
    <property type="match status" value="1"/>
</dbReference>
<dbReference type="SUPFAM" id="SSF53448">
    <property type="entry name" value="Nucleotide-diphospho-sugar transferases"/>
    <property type="match status" value="1"/>
</dbReference>
<dbReference type="Pfam" id="PF00535">
    <property type="entry name" value="Glycos_transf_2"/>
    <property type="match status" value="1"/>
</dbReference>